<dbReference type="Gene3D" id="3.40.50.150">
    <property type="entry name" value="Vaccinia Virus protein VP39"/>
    <property type="match status" value="1"/>
</dbReference>
<dbReference type="InterPro" id="IPR041698">
    <property type="entry name" value="Methyltransf_25"/>
</dbReference>
<dbReference type="RefSeq" id="WP_087102844.1">
    <property type="nucleotide sequence ID" value="NZ_FWFG01000035.1"/>
</dbReference>
<dbReference type="InterPro" id="IPR029063">
    <property type="entry name" value="SAM-dependent_MTases_sf"/>
</dbReference>
<keyword evidence="2" id="KW-0489">Methyltransferase</keyword>
<gene>
    <name evidence="2" type="ORF">FM110_03910</name>
</gene>
<organism evidence="2 3">
    <name type="scientific">Brachybacterium nesterenkovii</name>
    <dbReference type="NCBI Taxonomy" id="47847"/>
    <lineage>
        <taxon>Bacteria</taxon>
        <taxon>Bacillati</taxon>
        <taxon>Actinomycetota</taxon>
        <taxon>Actinomycetes</taxon>
        <taxon>Micrococcales</taxon>
        <taxon>Dermabacteraceae</taxon>
        <taxon>Brachybacterium</taxon>
    </lineage>
</organism>
<dbReference type="Proteomes" id="UP000195981">
    <property type="component" value="Unassembled WGS sequence"/>
</dbReference>
<evidence type="ECO:0000259" key="1">
    <source>
        <dbReference type="Pfam" id="PF13649"/>
    </source>
</evidence>
<dbReference type="EMBL" id="FWFG01000035">
    <property type="protein sequence ID" value="SLM89624.1"/>
    <property type="molecule type" value="Genomic_DNA"/>
</dbReference>
<proteinExistence type="predicted"/>
<keyword evidence="3" id="KW-1185">Reference proteome</keyword>
<dbReference type="AlphaFoldDB" id="A0A1X6WXV3"/>
<sequence>MPAPETNLWRTVVARNPDHSRSFAQRWRTMAAQGIDIDGEARLIDAMAERGSRILDAGCGTGRTGGRLAAAGHRVVGIDLDEHLISVAREEHPGARWEVGDLAEMDLRDEEGDRLLFDLVVCAGNVVTFLAGSERVPSLRAMAEHMAPGARAVIGFQTARGYSPAEFAADAEAAGLRISQRFAGWHLEEWAEGGDYLLAVLLGA</sequence>
<dbReference type="GO" id="GO:0010420">
    <property type="term" value="F:polyprenyldihydroxybenzoate methyltransferase activity"/>
    <property type="evidence" value="ECO:0007669"/>
    <property type="project" value="TreeGrafter"/>
</dbReference>
<name>A0A1X6WXV3_9MICO</name>
<dbReference type="PANTHER" id="PTHR43464">
    <property type="entry name" value="METHYLTRANSFERASE"/>
    <property type="match status" value="1"/>
</dbReference>
<protein>
    <submittedName>
        <fullName evidence="2">Methyltransferase type 11</fullName>
    </submittedName>
</protein>
<reference evidence="2 3" key="1">
    <citation type="submission" date="2017-02" db="EMBL/GenBank/DDBJ databases">
        <authorList>
            <person name="Peterson S.W."/>
        </authorList>
    </citation>
    <scope>NUCLEOTIDE SEQUENCE [LARGE SCALE GENOMIC DNA]</scope>
    <source>
        <strain evidence="2 3">CIP104813</strain>
    </source>
</reference>
<dbReference type="GO" id="GO:0032259">
    <property type="term" value="P:methylation"/>
    <property type="evidence" value="ECO:0007669"/>
    <property type="project" value="UniProtKB-KW"/>
</dbReference>
<evidence type="ECO:0000313" key="3">
    <source>
        <dbReference type="Proteomes" id="UP000195981"/>
    </source>
</evidence>
<evidence type="ECO:0000313" key="2">
    <source>
        <dbReference type="EMBL" id="SLM89624.1"/>
    </source>
</evidence>
<accession>A0A1X6WXV3</accession>
<dbReference type="OrthoDB" id="7062303at2"/>
<dbReference type="Pfam" id="PF13649">
    <property type="entry name" value="Methyltransf_25"/>
    <property type="match status" value="1"/>
</dbReference>
<dbReference type="SUPFAM" id="SSF53335">
    <property type="entry name" value="S-adenosyl-L-methionine-dependent methyltransferases"/>
    <property type="match status" value="1"/>
</dbReference>
<keyword evidence="2" id="KW-0808">Transferase</keyword>
<dbReference type="CDD" id="cd02440">
    <property type="entry name" value="AdoMet_MTases"/>
    <property type="match status" value="1"/>
</dbReference>
<feature type="domain" description="Methyltransferase" evidence="1">
    <location>
        <begin position="54"/>
        <end position="149"/>
    </location>
</feature>
<dbReference type="PANTHER" id="PTHR43464:SF89">
    <property type="entry name" value="METHYLTRANSFERASE"/>
    <property type="match status" value="1"/>
</dbReference>